<protein>
    <recommendedName>
        <fullName evidence="2">Maturation</fullName>
    </recommendedName>
</protein>
<proteinExistence type="predicted"/>
<dbReference type="EMBL" id="MN033470">
    <property type="protein sequence ID" value="QDH87554.1"/>
    <property type="molecule type" value="Genomic_RNA"/>
</dbReference>
<feature type="non-terminal residue" evidence="1">
    <location>
        <position position="1"/>
    </location>
</feature>
<reference evidence="1" key="1">
    <citation type="submission" date="2019-05" db="EMBL/GenBank/DDBJ databases">
        <title>Metatranscriptomic reconstruction reveals RNA viruses with the potential to shape carbon cycling in soil.</title>
        <authorList>
            <person name="Starr E.P."/>
            <person name="Nuccio E."/>
            <person name="Pett-Ridge J."/>
            <person name="Banfield J.F."/>
            <person name="Firestone M.K."/>
        </authorList>
    </citation>
    <scope>NUCLEOTIDE SEQUENCE</scope>
    <source>
        <strain evidence="1">H4_Bulk_46_scaffold_477</strain>
    </source>
</reference>
<gene>
    <name evidence="1" type="ORF">H4Bulk46477_000001</name>
</gene>
<evidence type="ECO:0008006" key="2">
    <source>
        <dbReference type="Google" id="ProtNLM"/>
    </source>
</evidence>
<organism evidence="1">
    <name type="scientific">Leviviridae sp</name>
    <dbReference type="NCBI Taxonomy" id="2027243"/>
    <lineage>
        <taxon>Viruses</taxon>
        <taxon>Riboviria</taxon>
        <taxon>Orthornavirae</taxon>
        <taxon>Lenarviricota</taxon>
        <taxon>Leviviricetes</taxon>
        <taxon>Norzivirales</taxon>
        <taxon>Fiersviridae</taxon>
    </lineage>
</organism>
<name>A0A514D1R0_9VIRU</name>
<accession>A0A514D1R0</accession>
<sequence>LSALPTFYGALQPLERSSMPNETYNDQTYMGRYHTDYAGSVDTNYSVALKQGTKQLIWSHGNYGYPHFPPNREVGGDFKVVYNYAELGTADVGTIQGGHAYAEHHYDGSVWGYRNTYTDAPQVDGAAWGAEAYAKMKPDRAMMQGFVAAYELKDFPAMLRQRFHDQGLANFAGDFYLANKFGWEALLKDVRSFVSSQIQWQERLDQLIRDESKLVRHRINLAASEVYDPPTLGTGNFQGPGFVTYFYSQPGNYRLQKIQRDIVWASAAFRYFLPSGPRNIEWTRKMKARIFGFRPTPHQVYNVIPWSWLFEWYAHIGNVLDNTSLNVVEGLAAEWFYVMRQTETEVRTDCTSGYFRDKTLEPFSVTTQSRLRSGCKTRLRGDPFGFATNVNSITPSQAAIMGALGLSRLK</sequence>
<evidence type="ECO:0000313" key="1">
    <source>
        <dbReference type="EMBL" id="QDH87554.1"/>
    </source>
</evidence>